<gene>
    <name evidence="1" type="ORF">LPTSP4_02690</name>
</gene>
<reference evidence="1 2" key="1">
    <citation type="submission" date="2018-02" db="EMBL/GenBank/DDBJ databases">
        <title>Novel Leptospira species isolated from soil and water in Japan.</title>
        <authorList>
            <person name="Nakao R."/>
            <person name="Masuzawa T."/>
        </authorList>
    </citation>
    <scope>NUCLEOTIDE SEQUENCE [LARGE SCALE GENOMIC DNA]</scope>
    <source>
        <strain evidence="1 2">YH101</strain>
    </source>
</reference>
<organism evidence="1 2">
    <name type="scientific">Leptospira ryugenii</name>
    <dbReference type="NCBI Taxonomy" id="1917863"/>
    <lineage>
        <taxon>Bacteria</taxon>
        <taxon>Pseudomonadati</taxon>
        <taxon>Spirochaetota</taxon>
        <taxon>Spirochaetia</taxon>
        <taxon>Leptospirales</taxon>
        <taxon>Leptospiraceae</taxon>
        <taxon>Leptospira</taxon>
    </lineage>
</organism>
<keyword evidence="2" id="KW-1185">Reference proteome</keyword>
<evidence type="ECO:0008006" key="3">
    <source>
        <dbReference type="Google" id="ProtNLM"/>
    </source>
</evidence>
<dbReference type="RefSeq" id="WP_108972938.1">
    <property type="nucleotide sequence ID" value="NZ_BFBB01000002.1"/>
</dbReference>
<protein>
    <recommendedName>
        <fullName evidence="3">Lipoprotein</fullName>
    </recommendedName>
</protein>
<accession>A0A2P2DVU9</accession>
<dbReference type="Proteomes" id="UP000245133">
    <property type="component" value="Unassembled WGS sequence"/>
</dbReference>
<comment type="caution">
    <text evidence="1">The sequence shown here is derived from an EMBL/GenBank/DDBJ whole genome shotgun (WGS) entry which is preliminary data.</text>
</comment>
<proteinExistence type="predicted"/>
<sequence length="125" mass="14407">MFHQIKRVSFVGSLVLILSLLFVSCKEEGRKADIPPKLDTLPDFSGQWNLHGYQDQLDKPNLILFDPVEKKAQFGNRIYLLEMDSIGIGLKAEDEESVFAYFLYSEMKGKTWMGVIDNKVVRLHR</sequence>
<evidence type="ECO:0000313" key="2">
    <source>
        <dbReference type="Proteomes" id="UP000245133"/>
    </source>
</evidence>
<dbReference type="EMBL" id="BFBB01000002">
    <property type="protein sequence ID" value="GBF48769.1"/>
    <property type="molecule type" value="Genomic_DNA"/>
</dbReference>
<dbReference type="AlphaFoldDB" id="A0A2P2DVU9"/>
<evidence type="ECO:0000313" key="1">
    <source>
        <dbReference type="EMBL" id="GBF48769.1"/>
    </source>
</evidence>
<name>A0A2P2DVU9_9LEPT</name>
<dbReference type="PROSITE" id="PS51257">
    <property type="entry name" value="PROKAR_LIPOPROTEIN"/>
    <property type="match status" value="1"/>
</dbReference>
<dbReference type="OrthoDB" id="343399at2"/>